<keyword evidence="3" id="KW-1185">Reference proteome</keyword>
<evidence type="ECO:0000313" key="3">
    <source>
        <dbReference type="Proteomes" id="UP001153076"/>
    </source>
</evidence>
<evidence type="ECO:0000313" key="2">
    <source>
        <dbReference type="EMBL" id="KAJ8436080.1"/>
    </source>
</evidence>
<gene>
    <name evidence="2" type="ORF">Cgig2_000982</name>
</gene>
<reference evidence="2" key="1">
    <citation type="submission" date="2022-04" db="EMBL/GenBank/DDBJ databases">
        <title>Carnegiea gigantea Genome sequencing and assembly v2.</title>
        <authorList>
            <person name="Copetti D."/>
            <person name="Sanderson M.J."/>
            <person name="Burquez A."/>
            <person name="Wojciechowski M.F."/>
        </authorList>
    </citation>
    <scope>NUCLEOTIDE SEQUENCE</scope>
    <source>
        <strain evidence="2">SGP5-SGP5p</strain>
        <tissue evidence="2">Aerial part</tissue>
    </source>
</reference>
<proteinExistence type="predicted"/>
<dbReference type="Proteomes" id="UP001153076">
    <property type="component" value="Unassembled WGS sequence"/>
</dbReference>
<feature type="compositionally biased region" description="Low complexity" evidence="1">
    <location>
        <begin position="14"/>
        <end position="23"/>
    </location>
</feature>
<dbReference type="EMBL" id="JAKOGI010000367">
    <property type="protein sequence ID" value="KAJ8436080.1"/>
    <property type="molecule type" value="Genomic_DNA"/>
</dbReference>
<accession>A0A9Q1QCU0</accession>
<sequence length="169" mass="18339">MDACQETSRRKNSKGNNSKSKASGNDKTHDLNTDSGSGQFEPELDMPASSGHNDNLGKDINPARCNAPFSGSRFQILAENMEEDFVADCAPGNKEDELEDENAAPQDSLIGENMEVVAKNNLTTELGNNLGDSPEAFLVSTSNKILSRPQDVQTDELLFQATRPPLFYG</sequence>
<evidence type="ECO:0000256" key="1">
    <source>
        <dbReference type="SAM" id="MobiDB-lite"/>
    </source>
</evidence>
<dbReference type="AlphaFoldDB" id="A0A9Q1QCU0"/>
<comment type="caution">
    <text evidence="2">The sequence shown here is derived from an EMBL/GenBank/DDBJ whole genome shotgun (WGS) entry which is preliminary data.</text>
</comment>
<organism evidence="2 3">
    <name type="scientific">Carnegiea gigantea</name>
    <dbReference type="NCBI Taxonomy" id="171969"/>
    <lineage>
        <taxon>Eukaryota</taxon>
        <taxon>Viridiplantae</taxon>
        <taxon>Streptophyta</taxon>
        <taxon>Embryophyta</taxon>
        <taxon>Tracheophyta</taxon>
        <taxon>Spermatophyta</taxon>
        <taxon>Magnoliopsida</taxon>
        <taxon>eudicotyledons</taxon>
        <taxon>Gunneridae</taxon>
        <taxon>Pentapetalae</taxon>
        <taxon>Caryophyllales</taxon>
        <taxon>Cactineae</taxon>
        <taxon>Cactaceae</taxon>
        <taxon>Cactoideae</taxon>
        <taxon>Echinocereeae</taxon>
        <taxon>Carnegiea</taxon>
    </lineage>
</organism>
<feature type="region of interest" description="Disordered" evidence="1">
    <location>
        <begin position="1"/>
        <end position="64"/>
    </location>
</feature>
<name>A0A9Q1QCU0_9CARY</name>
<protein>
    <submittedName>
        <fullName evidence="2">Uncharacterized protein</fullName>
    </submittedName>
</protein>